<keyword evidence="2" id="KW-0732">Signal</keyword>
<feature type="compositionally biased region" description="Low complexity" evidence="1">
    <location>
        <begin position="187"/>
        <end position="200"/>
    </location>
</feature>
<dbReference type="Proteomes" id="UP000324241">
    <property type="component" value="Unassembled WGS sequence"/>
</dbReference>
<sequence length="295" mass="30833">MILTRALSLLVASCSIHHCLADADVNADVGTNQLPTLSEREFTPLEEASLVKRNNPTCPDGGTCLLGNCCGSGCAANCCGHDDGGVGCGITEQCKFDGNVFIGCCANVFGCTGTATRITIHTPYSTVTFRSDSPATAVTAVTTDAGESLRLTSTSTSTSTSLSAEATPTSTTDTSTSSKTTRESEIESSTATTTSSGVTSERTHSHEEQTPTRQDSSSSSSSTSGSDSEATPNAAVGMTYGVEMGATSDDEDDVIPFSDIDYEDNTDYDDDDDYDDDNLNDDDDDDITSSRCNRF</sequence>
<name>A0A5M9N6H2_9EURO</name>
<feature type="compositionally biased region" description="Basic and acidic residues" evidence="1">
    <location>
        <begin position="201"/>
        <end position="210"/>
    </location>
</feature>
<dbReference type="GeneID" id="54325580"/>
<proteinExistence type="predicted"/>
<dbReference type="EMBL" id="QUQM01000001">
    <property type="protein sequence ID" value="KAA8650197.1"/>
    <property type="molecule type" value="Genomic_DNA"/>
</dbReference>
<feature type="compositionally biased region" description="Low complexity" evidence="1">
    <location>
        <begin position="149"/>
        <end position="179"/>
    </location>
</feature>
<evidence type="ECO:0008006" key="5">
    <source>
        <dbReference type="Google" id="ProtNLM"/>
    </source>
</evidence>
<dbReference type="OrthoDB" id="4509553at2759"/>
<gene>
    <name evidence="3" type="ORF">ATNIH1004_002878</name>
</gene>
<dbReference type="VEuPathDB" id="FungiDB:EYZ11_003923"/>
<feature type="signal peptide" evidence="2">
    <location>
        <begin position="1"/>
        <end position="21"/>
    </location>
</feature>
<feature type="compositionally biased region" description="Acidic residues" evidence="1">
    <location>
        <begin position="248"/>
        <end position="287"/>
    </location>
</feature>
<feature type="compositionally biased region" description="Low complexity" evidence="1">
    <location>
        <begin position="216"/>
        <end position="228"/>
    </location>
</feature>
<feature type="chain" id="PRO_5024289791" description="WAP domain-containing protein" evidence="2">
    <location>
        <begin position="22"/>
        <end position="295"/>
    </location>
</feature>
<comment type="caution">
    <text evidence="3">The sequence shown here is derived from an EMBL/GenBank/DDBJ whole genome shotgun (WGS) entry which is preliminary data.</text>
</comment>
<evidence type="ECO:0000313" key="3">
    <source>
        <dbReference type="EMBL" id="KAA8650197.1"/>
    </source>
</evidence>
<dbReference type="RefSeq" id="XP_033429558.1">
    <property type="nucleotide sequence ID" value="XM_033567563.1"/>
</dbReference>
<dbReference type="AlphaFoldDB" id="A0A5M9N6H2"/>
<protein>
    <recommendedName>
        <fullName evidence="5">WAP domain-containing protein</fullName>
    </recommendedName>
</protein>
<feature type="region of interest" description="Disordered" evidence="1">
    <location>
        <begin position="149"/>
        <end position="295"/>
    </location>
</feature>
<accession>A0A5M9N6H2</accession>
<organism evidence="3 4">
    <name type="scientific">Aspergillus tanneri</name>
    <dbReference type="NCBI Taxonomy" id="1220188"/>
    <lineage>
        <taxon>Eukaryota</taxon>
        <taxon>Fungi</taxon>
        <taxon>Dikarya</taxon>
        <taxon>Ascomycota</taxon>
        <taxon>Pezizomycotina</taxon>
        <taxon>Eurotiomycetes</taxon>
        <taxon>Eurotiomycetidae</taxon>
        <taxon>Eurotiales</taxon>
        <taxon>Aspergillaceae</taxon>
        <taxon>Aspergillus</taxon>
        <taxon>Aspergillus subgen. Circumdati</taxon>
    </lineage>
</organism>
<evidence type="ECO:0000256" key="1">
    <source>
        <dbReference type="SAM" id="MobiDB-lite"/>
    </source>
</evidence>
<evidence type="ECO:0000313" key="4">
    <source>
        <dbReference type="Proteomes" id="UP000324241"/>
    </source>
</evidence>
<evidence type="ECO:0000256" key="2">
    <source>
        <dbReference type="SAM" id="SignalP"/>
    </source>
</evidence>
<reference evidence="3 4" key="1">
    <citation type="submission" date="2019-08" db="EMBL/GenBank/DDBJ databases">
        <title>The genome sequence of a newly discovered highly antifungal drug resistant Aspergillus species, Aspergillus tanneri NIH 1004.</title>
        <authorList>
            <person name="Mounaud S."/>
            <person name="Singh I."/>
            <person name="Joardar V."/>
            <person name="Pakala S."/>
            <person name="Pakala S."/>
            <person name="Venepally P."/>
            <person name="Chung J.K."/>
            <person name="Losada L."/>
            <person name="Nierman W.C."/>
        </authorList>
    </citation>
    <scope>NUCLEOTIDE SEQUENCE [LARGE SCALE GENOMIC DNA]</scope>
    <source>
        <strain evidence="3 4">NIH1004</strain>
    </source>
</reference>